<proteinExistence type="predicted"/>
<dbReference type="Proteomes" id="UP000821865">
    <property type="component" value="Chromosome 7"/>
</dbReference>
<organism evidence="1 2">
    <name type="scientific">Dermacentor silvarum</name>
    <name type="common">Tick</name>
    <dbReference type="NCBI Taxonomy" id="543639"/>
    <lineage>
        <taxon>Eukaryota</taxon>
        <taxon>Metazoa</taxon>
        <taxon>Ecdysozoa</taxon>
        <taxon>Arthropoda</taxon>
        <taxon>Chelicerata</taxon>
        <taxon>Arachnida</taxon>
        <taxon>Acari</taxon>
        <taxon>Parasitiformes</taxon>
        <taxon>Ixodida</taxon>
        <taxon>Ixodoidea</taxon>
        <taxon>Ixodidae</taxon>
        <taxon>Rhipicephalinae</taxon>
        <taxon>Dermacentor</taxon>
    </lineage>
</organism>
<reference evidence="1" key="1">
    <citation type="submission" date="2020-05" db="EMBL/GenBank/DDBJ databases">
        <title>Large-scale comparative analyses of tick genomes elucidate their genetic diversity and vector capacities.</title>
        <authorList>
            <person name="Jia N."/>
            <person name="Wang J."/>
            <person name="Shi W."/>
            <person name="Du L."/>
            <person name="Sun Y."/>
            <person name="Zhan W."/>
            <person name="Jiang J."/>
            <person name="Wang Q."/>
            <person name="Zhang B."/>
            <person name="Ji P."/>
            <person name="Sakyi L.B."/>
            <person name="Cui X."/>
            <person name="Yuan T."/>
            <person name="Jiang B."/>
            <person name="Yang W."/>
            <person name="Lam T.T.-Y."/>
            <person name="Chang Q."/>
            <person name="Ding S."/>
            <person name="Wang X."/>
            <person name="Zhu J."/>
            <person name="Ruan X."/>
            <person name="Zhao L."/>
            <person name="Wei J."/>
            <person name="Que T."/>
            <person name="Du C."/>
            <person name="Cheng J."/>
            <person name="Dai P."/>
            <person name="Han X."/>
            <person name="Huang E."/>
            <person name="Gao Y."/>
            <person name="Liu J."/>
            <person name="Shao H."/>
            <person name="Ye R."/>
            <person name="Li L."/>
            <person name="Wei W."/>
            <person name="Wang X."/>
            <person name="Wang C."/>
            <person name="Yang T."/>
            <person name="Huo Q."/>
            <person name="Li W."/>
            <person name="Guo W."/>
            <person name="Chen H."/>
            <person name="Zhou L."/>
            <person name="Ni X."/>
            <person name="Tian J."/>
            <person name="Zhou Y."/>
            <person name="Sheng Y."/>
            <person name="Liu T."/>
            <person name="Pan Y."/>
            <person name="Xia L."/>
            <person name="Li J."/>
            <person name="Zhao F."/>
            <person name="Cao W."/>
        </authorList>
    </citation>
    <scope>NUCLEOTIDE SEQUENCE</scope>
    <source>
        <strain evidence="1">Dsil-2018</strain>
    </source>
</reference>
<dbReference type="EMBL" id="CM023476">
    <property type="protein sequence ID" value="KAH7942299.1"/>
    <property type="molecule type" value="Genomic_DNA"/>
</dbReference>
<evidence type="ECO:0000313" key="1">
    <source>
        <dbReference type="EMBL" id="KAH7942299.1"/>
    </source>
</evidence>
<name>A0ACB8CHW8_DERSI</name>
<evidence type="ECO:0000313" key="2">
    <source>
        <dbReference type="Proteomes" id="UP000821865"/>
    </source>
</evidence>
<accession>A0ACB8CHW8</accession>
<sequence length="335" mass="37335">MNVDWIPAVFLLTLGYVSALSPSDVSYPLKVSPGNGACDFSGVNAESMVDVVLNRLPVEHTVPDEESHEIIPGVTVGKFAVYSGLSNLRPFGPVLAYCRDDLRFLHVVLDVTRGNIRITLPWYTCEDARGAVGAFARGKFAVSFQVIVLVSIMDCSFHDKHLESSIHDFVAKLPAKRLENVDKDEEHAAQLNSSQFKFFGLNSLRPFGPFFTFCPNGSRVVQFDLVNEQPLVVIGPFPGEKGKQHEVESQAILVRFTAQFEVEGTGENVKLHSRVNMPVSMVGLSFRIEGLDEKSDEVVEKIAPSLQPRFFEDWWRGILFSELDILFTEILEKGK</sequence>
<comment type="caution">
    <text evidence="1">The sequence shown here is derived from an EMBL/GenBank/DDBJ whole genome shotgun (WGS) entry which is preliminary data.</text>
</comment>
<gene>
    <name evidence="1" type="ORF">HPB49_022746</name>
</gene>
<keyword evidence="2" id="KW-1185">Reference proteome</keyword>
<protein>
    <submittedName>
        <fullName evidence="1">Uncharacterized protein</fullName>
    </submittedName>
</protein>